<proteinExistence type="predicted"/>
<protein>
    <submittedName>
        <fullName evidence="1">Uncharacterized protein</fullName>
    </submittedName>
</protein>
<comment type="caution">
    <text evidence="1">The sequence shown here is derived from an EMBL/GenBank/DDBJ whole genome shotgun (WGS) entry which is preliminary data.</text>
</comment>
<dbReference type="AlphaFoldDB" id="A0A7J7L5U1"/>
<organism evidence="1 2">
    <name type="scientific">Kingdonia uniflora</name>
    <dbReference type="NCBI Taxonomy" id="39325"/>
    <lineage>
        <taxon>Eukaryota</taxon>
        <taxon>Viridiplantae</taxon>
        <taxon>Streptophyta</taxon>
        <taxon>Embryophyta</taxon>
        <taxon>Tracheophyta</taxon>
        <taxon>Spermatophyta</taxon>
        <taxon>Magnoliopsida</taxon>
        <taxon>Ranunculales</taxon>
        <taxon>Circaeasteraceae</taxon>
        <taxon>Kingdonia</taxon>
    </lineage>
</organism>
<evidence type="ECO:0000313" key="2">
    <source>
        <dbReference type="Proteomes" id="UP000541444"/>
    </source>
</evidence>
<sequence length="213" mass="23867">MRGRKVHDRIPVCGERYFEWFNLVLFSKLCLAVVNLDKNDDGRILGNGGAVGGGVSHREDVEGQNEDLCRLEEKISNLKSEVYSLKSVKELKDRARSKLLEAIKLKVGTHSPHLLNVLENIEMKKLLANLHLQLQKKVLECETLAAINENLIKQVVNQELHAVGTGGDAMRYKELDVQNLFVNIEVILARMDILGVKGIYGRFGAGMHKAIDI</sequence>
<accession>A0A7J7L5U1</accession>
<dbReference type="EMBL" id="JACGCM010002618">
    <property type="protein sequence ID" value="KAF6137942.1"/>
    <property type="molecule type" value="Genomic_DNA"/>
</dbReference>
<dbReference type="Proteomes" id="UP000541444">
    <property type="component" value="Unassembled WGS sequence"/>
</dbReference>
<name>A0A7J7L5U1_9MAGN</name>
<reference evidence="1 2" key="1">
    <citation type="journal article" date="2020" name="IScience">
        <title>Genome Sequencing of the Endangered Kingdonia uniflora (Circaeasteraceae, Ranunculales) Reveals Potential Mechanisms of Evolutionary Specialization.</title>
        <authorList>
            <person name="Sun Y."/>
            <person name="Deng T."/>
            <person name="Zhang A."/>
            <person name="Moore M.J."/>
            <person name="Landis J.B."/>
            <person name="Lin N."/>
            <person name="Zhang H."/>
            <person name="Zhang X."/>
            <person name="Huang J."/>
            <person name="Zhang X."/>
            <person name="Sun H."/>
            <person name="Wang H."/>
        </authorList>
    </citation>
    <scope>NUCLEOTIDE SEQUENCE [LARGE SCALE GENOMIC DNA]</scope>
    <source>
        <strain evidence="1">TB1705</strain>
        <tissue evidence="1">Leaf</tissue>
    </source>
</reference>
<evidence type="ECO:0000313" key="1">
    <source>
        <dbReference type="EMBL" id="KAF6137942.1"/>
    </source>
</evidence>
<keyword evidence="2" id="KW-1185">Reference proteome</keyword>
<gene>
    <name evidence="1" type="ORF">GIB67_041815</name>
</gene>